<dbReference type="FunFam" id="3.40.50.720:FF:000036">
    <property type="entry name" value="Glutathione-regulated potassium-efflux system protein KefB"/>
    <property type="match status" value="1"/>
</dbReference>
<dbReference type="Pfam" id="PF00999">
    <property type="entry name" value="Na_H_Exchanger"/>
    <property type="match status" value="1"/>
</dbReference>
<keyword evidence="7" id="KW-0630">Potassium</keyword>
<dbReference type="InterPro" id="IPR006153">
    <property type="entry name" value="Cation/H_exchanger_TM"/>
</dbReference>
<organism evidence="14 15">
    <name type="scientific">Candidatus Accumulibacter adjunctus</name>
    <dbReference type="NCBI Taxonomy" id="1454001"/>
    <lineage>
        <taxon>Bacteria</taxon>
        <taxon>Pseudomonadati</taxon>
        <taxon>Pseudomonadota</taxon>
        <taxon>Betaproteobacteria</taxon>
        <taxon>Candidatus Accumulibacter</taxon>
    </lineage>
</organism>
<accession>A0A011NKT0</accession>
<dbReference type="PANTHER" id="PTHR46157">
    <property type="entry name" value="K(+) EFFLUX ANTIPORTER 3, CHLOROPLASTIC"/>
    <property type="match status" value="1"/>
</dbReference>
<evidence type="ECO:0000256" key="4">
    <source>
        <dbReference type="ARBA" id="ARBA00022449"/>
    </source>
</evidence>
<dbReference type="InterPro" id="IPR003148">
    <property type="entry name" value="RCK_N"/>
</dbReference>
<dbReference type="SUPFAM" id="SSF116726">
    <property type="entry name" value="TrkA C-terminal domain-like"/>
    <property type="match status" value="1"/>
</dbReference>
<dbReference type="Gene3D" id="3.30.70.1450">
    <property type="entry name" value="Regulator of K+ conductance, C-terminal domain"/>
    <property type="match status" value="1"/>
</dbReference>
<evidence type="ECO:0000256" key="8">
    <source>
        <dbReference type="ARBA" id="ARBA00022989"/>
    </source>
</evidence>
<dbReference type="Pfam" id="PF02080">
    <property type="entry name" value="TrkA_C"/>
    <property type="match status" value="1"/>
</dbReference>
<dbReference type="InterPro" id="IPR038770">
    <property type="entry name" value="Na+/solute_symporter_sf"/>
</dbReference>
<evidence type="ECO:0000256" key="11">
    <source>
        <dbReference type="SAM" id="Phobius"/>
    </source>
</evidence>
<feature type="transmembrane region" description="Helical" evidence="11">
    <location>
        <begin position="83"/>
        <end position="108"/>
    </location>
</feature>
<comment type="subcellular location">
    <subcellularLocation>
        <location evidence="1">Endomembrane system</location>
        <topology evidence="1">Multi-pass membrane protein</topology>
    </subcellularLocation>
</comment>
<name>A0A011NKT0_9PROT</name>
<feature type="transmembrane region" description="Helical" evidence="11">
    <location>
        <begin position="268"/>
        <end position="287"/>
    </location>
</feature>
<evidence type="ECO:0000256" key="10">
    <source>
        <dbReference type="ARBA" id="ARBA00023136"/>
    </source>
</evidence>
<evidence type="ECO:0000259" key="13">
    <source>
        <dbReference type="PROSITE" id="PS51202"/>
    </source>
</evidence>
<evidence type="ECO:0000313" key="15">
    <source>
        <dbReference type="Proteomes" id="UP000020218"/>
    </source>
</evidence>
<dbReference type="PATRIC" id="fig|1454001.3.peg.3437"/>
<keyword evidence="6 11" id="KW-0812">Transmembrane</keyword>
<keyword evidence="10 11" id="KW-0472">Membrane</keyword>
<comment type="similarity">
    <text evidence="2">Belongs to the monovalent cation:proton antiporter 2 (CPA2) transporter (TC 2.A.37) family.</text>
</comment>
<dbReference type="SUPFAM" id="SSF51735">
    <property type="entry name" value="NAD(P)-binding Rossmann-fold domains"/>
    <property type="match status" value="1"/>
</dbReference>
<evidence type="ECO:0000256" key="9">
    <source>
        <dbReference type="ARBA" id="ARBA00023065"/>
    </source>
</evidence>
<evidence type="ECO:0000256" key="7">
    <source>
        <dbReference type="ARBA" id="ARBA00022958"/>
    </source>
</evidence>
<dbReference type="Gene3D" id="1.20.1530.20">
    <property type="match status" value="1"/>
</dbReference>
<dbReference type="EMBL" id="JFAX01000026">
    <property type="protein sequence ID" value="EXI65232.1"/>
    <property type="molecule type" value="Genomic_DNA"/>
</dbReference>
<dbReference type="Pfam" id="PF02254">
    <property type="entry name" value="TrkA_N"/>
    <property type="match status" value="1"/>
</dbReference>
<dbReference type="NCBIfam" id="TIGR00932">
    <property type="entry name" value="2a37"/>
    <property type="match status" value="1"/>
</dbReference>
<dbReference type="GO" id="GO:0008324">
    <property type="term" value="F:monoatomic cation transmembrane transporter activity"/>
    <property type="evidence" value="ECO:0007669"/>
    <property type="project" value="InterPro"/>
</dbReference>
<feature type="transmembrane region" description="Helical" evidence="11">
    <location>
        <begin position="56"/>
        <end position="74"/>
    </location>
</feature>
<evidence type="ECO:0000256" key="5">
    <source>
        <dbReference type="ARBA" id="ARBA00022538"/>
    </source>
</evidence>
<dbReference type="AlphaFoldDB" id="A0A011NKT0"/>
<dbReference type="InterPro" id="IPR036291">
    <property type="entry name" value="NAD(P)-bd_dom_sf"/>
</dbReference>
<keyword evidence="15" id="KW-1185">Reference proteome</keyword>
<dbReference type="PROSITE" id="PS51201">
    <property type="entry name" value="RCK_N"/>
    <property type="match status" value="1"/>
</dbReference>
<dbReference type="GO" id="GO:0005886">
    <property type="term" value="C:plasma membrane"/>
    <property type="evidence" value="ECO:0007669"/>
    <property type="project" value="TreeGrafter"/>
</dbReference>
<feature type="transmembrane region" description="Helical" evidence="11">
    <location>
        <begin position="327"/>
        <end position="346"/>
    </location>
</feature>
<dbReference type="GO" id="GO:0015297">
    <property type="term" value="F:antiporter activity"/>
    <property type="evidence" value="ECO:0007669"/>
    <property type="project" value="UniProtKB-KW"/>
</dbReference>
<evidence type="ECO:0000256" key="1">
    <source>
        <dbReference type="ARBA" id="ARBA00004127"/>
    </source>
</evidence>
<keyword evidence="8 11" id="KW-1133">Transmembrane helix</keyword>
<evidence type="ECO:0000256" key="2">
    <source>
        <dbReference type="ARBA" id="ARBA00005551"/>
    </source>
</evidence>
<keyword evidence="9" id="KW-0406">Ion transport</keyword>
<comment type="caution">
    <text evidence="14">The sequence shown here is derived from an EMBL/GenBank/DDBJ whole genome shotgun (WGS) entry which is preliminary data.</text>
</comment>
<keyword evidence="4" id="KW-0050">Antiport</keyword>
<gene>
    <name evidence="14" type="primary">kefC_2</name>
    <name evidence="14" type="ORF">AW08_03395</name>
</gene>
<dbReference type="Proteomes" id="UP000020218">
    <property type="component" value="Unassembled WGS sequence"/>
</dbReference>
<protein>
    <submittedName>
        <fullName evidence="14">K(+)/H(+) antiporter</fullName>
    </submittedName>
</protein>
<dbReference type="PROSITE" id="PS51202">
    <property type="entry name" value="RCK_C"/>
    <property type="match status" value="1"/>
</dbReference>
<dbReference type="InterPro" id="IPR006037">
    <property type="entry name" value="RCK_C"/>
</dbReference>
<feature type="transmembrane region" description="Helical" evidence="11">
    <location>
        <begin position="352"/>
        <end position="372"/>
    </location>
</feature>
<proteinExistence type="inferred from homology"/>
<dbReference type="GO" id="GO:1902600">
    <property type="term" value="P:proton transmembrane transport"/>
    <property type="evidence" value="ECO:0007669"/>
    <property type="project" value="InterPro"/>
</dbReference>
<evidence type="ECO:0000259" key="12">
    <source>
        <dbReference type="PROSITE" id="PS51201"/>
    </source>
</evidence>
<feature type="domain" description="RCK N-terminal" evidence="12">
    <location>
        <begin position="405"/>
        <end position="522"/>
    </location>
</feature>
<evidence type="ECO:0000256" key="6">
    <source>
        <dbReference type="ARBA" id="ARBA00022692"/>
    </source>
</evidence>
<dbReference type="InterPro" id="IPR004771">
    <property type="entry name" value="K/H_exchanger"/>
</dbReference>
<dbReference type="GO" id="GO:0012505">
    <property type="term" value="C:endomembrane system"/>
    <property type="evidence" value="ECO:0007669"/>
    <property type="project" value="UniProtKB-SubCell"/>
</dbReference>
<feature type="transmembrane region" description="Helical" evidence="11">
    <location>
        <begin position="293"/>
        <end position="315"/>
    </location>
</feature>
<evidence type="ECO:0000313" key="14">
    <source>
        <dbReference type="EMBL" id="EXI65232.1"/>
    </source>
</evidence>
<feature type="domain" description="RCK C-terminal" evidence="13">
    <location>
        <begin position="569"/>
        <end position="654"/>
    </location>
</feature>
<sequence length="655" mass="70019">METLPTILMLLAASVVSVIAFRALELPPVLGYLLVGALIGPHALDLVGGFAGAQHLAEFGVVFLMFSIGLEFSLPKLHAMKRIVFGLGLLQILLTLAVVIAIVVALGLSWQAGVALGGALAMSSTAVLTKLLGERLELDSPHGREVMGVLLFQDLAVVPLLILIPSFSESAERLATLIGLAALKAAVVLSLVLFLGQRLMNRWFFIVARSKSAELFMLNVLLVTLGLAWLTELAGLSLALGAFVAGMLISETQYRHHVEEDIKPFRDVLMGLFFITIGMLLDAPLVLANAPLVLGVLALLLLLKFTLICGLSRLFGATPGNAMRTGLWLCAGGEFGFVLLAQIGPLHLVPPLALQSVLAALVLSLLLAPVLVEYSNRIVLRFAASEWLLRSMQLTSLAAQTMNTERHVVICGYGRSGQHLARFMEQESVSYVALELDPELIREAAAAGENVIYGDATRRETLLAAGVTRASVLIIAFADTRAATRVLEQVRSLAPQLPAVARTLDERDIVALRQAGAAEVVPETLEASMVLAAHALRHVGVPMSEVFERFRQTRAAGYRTLRGFFRGEDELAAEGGGSDEPRLHSILLADGAHAIGRTLGELALQALGVEVTAVRRRNIRALEPAAETRFRNGDVVVLLGSPGALAAAEQRLLLG</sequence>
<feature type="transmembrane region" description="Helical" evidence="11">
    <location>
        <begin position="174"/>
        <end position="195"/>
    </location>
</feature>
<keyword evidence="3" id="KW-0813">Transport</keyword>
<dbReference type="Gene3D" id="3.40.50.720">
    <property type="entry name" value="NAD(P)-binding Rossmann-like Domain"/>
    <property type="match status" value="1"/>
</dbReference>
<evidence type="ECO:0000256" key="3">
    <source>
        <dbReference type="ARBA" id="ARBA00022448"/>
    </source>
</evidence>
<keyword evidence="5" id="KW-0633">Potassium transport</keyword>
<feature type="transmembrane region" description="Helical" evidence="11">
    <location>
        <begin position="6"/>
        <end position="24"/>
    </location>
</feature>
<dbReference type="GO" id="GO:0006813">
    <property type="term" value="P:potassium ion transport"/>
    <property type="evidence" value="ECO:0007669"/>
    <property type="project" value="UniProtKB-KW"/>
</dbReference>
<dbReference type="PANTHER" id="PTHR46157:SF4">
    <property type="entry name" value="K(+) EFFLUX ANTIPORTER 3, CHLOROPLASTIC"/>
    <property type="match status" value="1"/>
</dbReference>
<feature type="transmembrane region" description="Helical" evidence="11">
    <location>
        <begin position="145"/>
        <end position="168"/>
    </location>
</feature>
<dbReference type="InterPro" id="IPR036721">
    <property type="entry name" value="RCK_C_sf"/>
</dbReference>
<reference evidence="14" key="1">
    <citation type="submission" date="2014-02" db="EMBL/GenBank/DDBJ databases">
        <title>Expanding our view of genomic diversity in Candidatus Accumulibacter clades.</title>
        <authorList>
            <person name="Skennerton C.T."/>
            <person name="Barr J.J."/>
            <person name="Slater F.R."/>
            <person name="Bond P.L."/>
            <person name="Tyson G.W."/>
        </authorList>
    </citation>
    <scope>NUCLEOTIDE SEQUENCE [LARGE SCALE GENOMIC DNA]</scope>
</reference>
<dbReference type="STRING" id="1454001.AW08_03395"/>